<dbReference type="EnsemblPlants" id="PGSC0003DMT400086593">
    <property type="protein sequence ID" value="PGSC0003DMT400086593"/>
    <property type="gene ID" value="PGSC0003DMG400036164"/>
</dbReference>
<dbReference type="AlphaFoldDB" id="M1DC34"/>
<protein>
    <submittedName>
        <fullName evidence="1">Uncharacterized protein</fullName>
    </submittedName>
</protein>
<dbReference type="HOGENOM" id="CLU_029307_3_2_1"/>
<evidence type="ECO:0000313" key="1">
    <source>
        <dbReference type="EnsemblPlants" id="PGSC0003DMT400086593"/>
    </source>
</evidence>
<organism evidence="1 2">
    <name type="scientific">Solanum tuberosum</name>
    <name type="common">Potato</name>
    <dbReference type="NCBI Taxonomy" id="4113"/>
    <lineage>
        <taxon>Eukaryota</taxon>
        <taxon>Viridiplantae</taxon>
        <taxon>Streptophyta</taxon>
        <taxon>Embryophyta</taxon>
        <taxon>Tracheophyta</taxon>
        <taxon>Spermatophyta</taxon>
        <taxon>Magnoliopsida</taxon>
        <taxon>eudicotyledons</taxon>
        <taxon>Gunneridae</taxon>
        <taxon>Pentapetalae</taxon>
        <taxon>asterids</taxon>
        <taxon>lamiids</taxon>
        <taxon>Solanales</taxon>
        <taxon>Solanaceae</taxon>
        <taxon>Solanoideae</taxon>
        <taxon>Solaneae</taxon>
        <taxon>Solanum</taxon>
    </lineage>
</organism>
<keyword evidence="2" id="KW-1185">Reference proteome</keyword>
<sequence length="231" mass="26759">MGLPVQVSSLTFMERCHRPTDSKVHYKLVWKGATSLPIRGFNNQQYNHLYKKMMHKPYQFKDRILTFKQLGGEWIHEAWARFKLLLIRCPTYEILDIVFLDCFYRSLGPRNKALVDRLTLGGNTHQPYAMAVHLLDHMAEANQEVEKDFILAALMTQMDELAKKIVEIEVQCKRKDKYIPPHERRKPKDNEGKCVEGMLLIILDKIHLAAREPYGSCDASSISDTKQGVSK</sequence>
<dbReference type="Gramene" id="PGSC0003DMT400086593">
    <property type="protein sequence ID" value="PGSC0003DMT400086593"/>
    <property type="gene ID" value="PGSC0003DMG400036164"/>
</dbReference>
<reference evidence="1" key="2">
    <citation type="submission" date="2015-06" db="UniProtKB">
        <authorList>
            <consortium name="EnsemblPlants"/>
        </authorList>
    </citation>
    <scope>IDENTIFICATION</scope>
    <source>
        <strain evidence="1">DM1-3 516 R44</strain>
    </source>
</reference>
<dbReference type="PaxDb" id="4113-PGSC0003DMT400086593"/>
<evidence type="ECO:0000313" key="2">
    <source>
        <dbReference type="Proteomes" id="UP000011115"/>
    </source>
</evidence>
<dbReference type="InParanoid" id="M1DC34"/>
<reference evidence="2" key="1">
    <citation type="journal article" date="2011" name="Nature">
        <title>Genome sequence and analysis of the tuber crop potato.</title>
        <authorList>
            <consortium name="The Potato Genome Sequencing Consortium"/>
        </authorList>
    </citation>
    <scope>NUCLEOTIDE SEQUENCE [LARGE SCALE GENOMIC DNA]</scope>
    <source>
        <strain evidence="2">cv. DM1-3 516 R44</strain>
    </source>
</reference>
<name>M1DC34_SOLTU</name>
<proteinExistence type="predicted"/>
<accession>M1DC34</accession>
<dbReference type="Proteomes" id="UP000011115">
    <property type="component" value="Unassembled WGS sequence"/>
</dbReference>